<keyword evidence="2 6" id="KW-0238">DNA-binding</keyword>
<feature type="domain" description="HTH gntR-type" evidence="5">
    <location>
        <begin position="33"/>
        <end position="100"/>
    </location>
</feature>
<proteinExistence type="predicted"/>
<dbReference type="InterPro" id="IPR036388">
    <property type="entry name" value="WH-like_DNA-bd_sf"/>
</dbReference>
<dbReference type="InterPro" id="IPR036390">
    <property type="entry name" value="WH_DNA-bd_sf"/>
</dbReference>
<dbReference type="HOGENOM" id="CLU_017584_5_5_4"/>
<dbReference type="SUPFAM" id="SSF48008">
    <property type="entry name" value="GntR ligand-binding domain-like"/>
    <property type="match status" value="1"/>
</dbReference>
<reference evidence="6 7" key="1">
    <citation type="journal article" date="2013" name="Genome Announc.">
        <title>Complete Genome Sequence of Burkholderia sp. Strain RPE64, Bacterial Symbiont of the Bean Bug Riptortus pedestris.</title>
        <authorList>
            <person name="Shibata T.F."/>
            <person name="Maeda T."/>
            <person name="Nikoh N."/>
            <person name="Yamaguchi K."/>
            <person name="Oshima K."/>
            <person name="Hattori M."/>
            <person name="Nishiyama T."/>
            <person name="Hasebe M."/>
            <person name="Fukatsu T."/>
            <person name="Kikuchi Y."/>
            <person name="Shigenobu S."/>
        </authorList>
    </citation>
    <scope>NUCLEOTIDE SEQUENCE [LARGE SCALE GENOMIC DNA]</scope>
</reference>
<dbReference type="SMART" id="SM00345">
    <property type="entry name" value="HTH_GNTR"/>
    <property type="match status" value="1"/>
</dbReference>
<evidence type="ECO:0000256" key="1">
    <source>
        <dbReference type="ARBA" id="ARBA00023015"/>
    </source>
</evidence>
<dbReference type="KEGG" id="buo:BRPE64_CCDS01930"/>
<evidence type="ECO:0000259" key="5">
    <source>
        <dbReference type="PROSITE" id="PS50949"/>
    </source>
</evidence>
<dbReference type="SUPFAM" id="SSF46785">
    <property type="entry name" value="Winged helix' DNA-binding domain"/>
    <property type="match status" value="1"/>
</dbReference>
<organism evidence="6 7">
    <name type="scientific">Caballeronia insecticola</name>
    <dbReference type="NCBI Taxonomy" id="758793"/>
    <lineage>
        <taxon>Bacteria</taxon>
        <taxon>Pseudomonadati</taxon>
        <taxon>Pseudomonadota</taxon>
        <taxon>Betaproteobacteria</taxon>
        <taxon>Burkholderiales</taxon>
        <taxon>Burkholderiaceae</taxon>
        <taxon>Caballeronia</taxon>
    </lineage>
</organism>
<feature type="region of interest" description="Disordered" evidence="4">
    <location>
        <begin position="238"/>
        <end position="274"/>
    </location>
</feature>
<dbReference type="PANTHER" id="PTHR43537:SF44">
    <property type="entry name" value="GNTR FAMILY REGULATORY PROTEIN"/>
    <property type="match status" value="1"/>
</dbReference>
<dbReference type="PROSITE" id="PS50949">
    <property type="entry name" value="HTH_GNTR"/>
    <property type="match status" value="1"/>
</dbReference>
<evidence type="ECO:0000256" key="2">
    <source>
        <dbReference type="ARBA" id="ARBA00023125"/>
    </source>
</evidence>
<dbReference type="SMART" id="SM00895">
    <property type="entry name" value="FCD"/>
    <property type="match status" value="1"/>
</dbReference>
<protein>
    <submittedName>
        <fullName evidence="6">Putative GntR family DNA-binding regulator</fullName>
    </submittedName>
</protein>
<keyword evidence="3" id="KW-0804">Transcription</keyword>
<sequence>MLTTEPRAAPQVFSARRNAMSAHDQNWDLPQQQSLPQLVEARIVSAIRAGDLKAGERIVETQLAKRLSVSRGPLREALKSLEANGLVFTIRGKGTYVAEVSHDDFLRMTGIRAVLEGFAARLVAARCRHEPDVVAQLERSLADLERAEANRDAAVLRDVDWQFHELVCTLADNDLLHTTWHSISSLVRLYQQGNANYEKRSGSVVHHHHEFVEALKSGDPDFAEQTFRSIITDTTFRSLEQPVPEAMTSMTVPPKPPKASKPPHPPKKRRASAK</sequence>
<dbReference type="Pfam" id="PF00392">
    <property type="entry name" value="GntR"/>
    <property type="match status" value="1"/>
</dbReference>
<dbReference type="Gene3D" id="1.10.10.10">
    <property type="entry name" value="Winged helix-like DNA-binding domain superfamily/Winged helix DNA-binding domain"/>
    <property type="match status" value="1"/>
</dbReference>
<evidence type="ECO:0000313" key="6">
    <source>
        <dbReference type="EMBL" id="BAN26276.1"/>
    </source>
</evidence>
<dbReference type="InterPro" id="IPR011711">
    <property type="entry name" value="GntR_C"/>
</dbReference>
<dbReference type="CDD" id="cd07377">
    <property type="entry name" value="WHTH_GntR"/>
    <property type="match status" value="1"/>
</dbReference>
<dbReference type="InterPro" id="IPR000524">
    <property type="entry name" value="Tscrpt_reg_HTH_GntR"/>
</dbReference>
<dbReference type="Proteomes" id="UP000013966">
    <property type="component" value="Chromosome 3"/>
</dbReference>
<evidence type="ECO:0000313" key="7">
    <source>
        <dbReference type="Proteomes" id="UP000013966"/>
    </source>
</evidence>
<dbReference type="GO" id="GO:0003700">
    <property type="term" value="F:DNA-binding transcription factor activity"/>
    <property type="evidence" value="ECO:0007669"/>
    <property type="project" value="InterPro"/>
</dbReference>
<dbReference type="EMBL" id="AP013060">
    <property type="protein sequence ID" value="BAN26276.1"/>
    <property type="molecule type" value="Genomic_DNA"/>
</dbReference>
<evidence type="ECO:0000256" key="4">
    <source>
        <dbReference type="SAM" id="MobiDB-lite"/>
    </source>
</evidence>
<feature type="compositionally biased region" description="Basic residues" evidence="4">
    <location>
        <begin position="264"/>
        <end position="274"/>
    </location>
</feature>
<name>R4X1S2_9BURK</name>
<dbReference type="Pfam" id="PF07729">
    <property type="entry name" value="FCD"/>
    <property type="match status" value="1"/>
</dbReference>
<reference evidence="6 7" key="2">
    <citation type="journal article" date="2018" name="Int. J. Syst. Evol. Microbiol.">
        <title>Burkholderia insecticola sp. nov., a gut symbiotic bacterium of the bean bug Riptortus pedestris.</title>
        <authorList>
            <person name="Takeshita K."/>
            <person name="Tamaki H."/>
            <person name="Ohbayashi T."/>
            <person name="Meng X.-Y."/>
            <person name="Sone T."/>
            <person name="Mitani Y."/>
            <person name="Peeters C."/>
            <person name="Kikuchi Y."/>
            <person name="Vandamme P."/>
        </authorList>
    </citation>
    <scope>NUCLEOTIDE SEQUENCE [LARGE SCALE GENOMIC DNA]</scope>
    <source>
        <strain evidence="6">RPE64</strain>
    </source>
</reference>
<dbReference type="PRINTS" id="PR00035">
    <property type="entry name" value="HTHGNTR"/>
</dbReference>
<keyword evidence="7" id="KW-1185">Reference proteome</keyword>
<evidence type="ECO:0000256" key="3">
    <source>
        <dbReference type="ARBA" id="ARBA00023163"/>
    </source>
</evidence>
<dbReference type="InterPro" id="IPR008920">
    <property type="entry name" value="TF_FadR/GntR_C"/>
</dbReference>
<keyword evidence="1" id="KW-0805">Transcription regulation</keyword>
<dbReference type="AlphaFoldDB" id="R4X1S2"/>
<dbReference type="PATRIC" id="fig|758793.3.peg.4518"/>
<dbReference type="STRING" id="758793.BRPE64_CCDS01930"/>
<feature type="compositionally biased region" description="Pro residues" evidence="4">
    <location>
        <begin position="253"/>
        <end position="263"/>
    </location>
</feature>
<accession>R4X1S2</accession>
<gene>
    <name evidence="6" type="ORF">BRPE64_CCDS01930</name>
</gene>
<dbReference type="PANTHER" id="PTHR43537">
    <property type="entry name" value="TRANSCRIPTIONAL REGULATOR, GNTR FAMILY"/>
    <property type="match status" value="1"/>
</dbReference>
<dbReference type="Gene3D" id="1.20.120.530">
    <property type="entry name" value="GntR ligand-binding domain-like"/>
    <property type="match status" value="1"/>
</dbReference>
<dbReference type="GO" id="GO:0003677">
    <property type="term" value="F:DNA binding"/>
    <property type="evidence" value="ECO:0007669"/>
    <property type="project" value="UniProtKB-KW"/>
</dbReference>